<feature type="domain" description="Amine oxidase" evidence="2">
    <location>
        <begin position="193"/>
        <end position="439"/>
    </location>
</feature>
<sequence>MNQYDIAIVGAGISGIYTAYKLVKRNPNTKILLLESSNRIGGRLHTVTCTCATNTTDAKHANVILDVGGARFSTNQPCILSLIKELNFTDKIYPIDGTTKYIPVNPLYNTAITVKYPTIDSIITYVSSYIKHNKIPQSILINTTLVKFIKQYLDSENPTLSQYIQDLFPYYSELSILNAYDAIKLFTNEFAAKTKYMILKGGLQQLTDKLYSHIQHKITLHKQTPLLAIQIDGKHNNTRNTHTTHTHTYTLVSSNGKTFKTSKLILALTQPALKKIKYIYNKIPKLINSVSPQPLYRMYACYPINPVTKKIWFDGIGKVATNLPIKYIIPINYDAGVTMISYTDGKYAKYWMQSVANDSIAFKAELSRQLHLMFPDIDIPKPKWIKHYPWTIGAAYWKTGSDSEKLIPQIIKPFKHEEIYICGEQFSHHQAWVEGALETSDMVLAKMHDSKALRKASSKASSKITLKKYKK</sequence>
<dbReference type="GO" id="GO:0016491">
    <property type="term" value="F:oxidoreductase activity"/>
    <property type="evidence" value="ECO:0007669"/>
    <property type="project" value="InterPro"/>
</dbReference>
<dbReference type="Pfam" id="PF01593">
    <property type="entry name" value="Amino_oxidase"/>
    <property type="match status" value="1"/>
</dbReference>
<dbReference type="InterPro" id="IPR050703">
    <property type="entry name" value="Flavin_MAO"/>
</dbReference>
<dbReference type="InterPro" id="IPR002937">
    <property type="entry name" value="Amino_oxidase"/>
</dbReference>
<dbReference type="InterPro" id="IPR036188">
    <property type="entry name" value="FAD/NAD-bd_sf"/>
</dbReference>
<reference evidence="3" key="1">
    <citation type="journal article" date="2020" name="Nature">
        <title>Giant virus diversity and host interactions through global metagenomics.</title>
        <authorList>
            <person name="Schulz F."/>
            <person name="Roux S."/>
            <person name="Paez-Espino D."/>
            <person name="Jungbluth S."/>
            <person name="Walsh D.A."/>
            <person name="Denef V.J."/>
            <person name="McMahon K.D."/>
            <person name="Konstantinidis K.T."/>
            <person name="Eloe-Fadrosh E.A."/>
            <person name="Kyrpides N.C."/>
            <person name="Woyke T."/>
        </authorList>
    </citation>
    <scope>NUCLEOTIDE SEQUENCE</scope>
    <source>
        <strain evidence="3">GVMAG-M-3300023184-13</strain>
    </source>
</reference>
<dbReference type="PANTHER" id="PTHR43563">
    <property type="entry name" value="AMINE OXIDASE"/>
    <property type="match status" value="1"/>
</dbReference>
<accession>A0A6C0HLR7</accession>
<proteinExistence type="inferred from homology"/>
<dbReference type="AlphaFoldDB" id="A0A6C0HLR7"/>
<evidence type="ECO:0000313" key="3">
    <source>
        <dbReference type="EMBL" id="QHT81582.1"/>
    </source>
</evidence>
<protein>
    <recommendedName>
        <fullName evidence="2">Amine oxidase domain-containing protein</fullName>
    </recommendedName>
</protein>
<comment type="similarity">
    <text evidence="1">Belongs to the flavin monoamine oxidase family.</text>
</comment>
<dbReference type="Gene3D" id="3.50.50.60">
    <property type="entry name" value="FAD/NAD(P)-binding domain"/>
    <property type="match status" value="1"/>
</dbReference>
<dbReference type="EMBL" id="MN739985">
    <property type="protein sequence ID" value="QHT81582.1"/>
    <property type="molecule type" value="Genomic_DNA"/>
</dbReference>
<dbReference type="Pfam" id="PF13450">
    <property type="entry name" value="NAD_binding_8"/>
    <property type="match status" value="1"/>
</dbReference>
<evidence type="ECO:0000259" key="2">
    <source>
        <dbReference type="Pfam" id="PF01593"/>
    </source>
</evidence>
<dbReference type="SUPFAM" id="SSF51905">
    <property type="entry name" value="FAD/NAD(P)-binding domain"/>
    <property type="match status" value="1"/>
</dbReference>
<dbReference type="PANTHER" id="PTHR43563:SF14">
    <property type="entry name" value="AMINE OXIDASE"/>
    <property type="match status" value="1"/>
</dbReference>
<name>A0A6C0HLR7_9ZZZZ</name>
<organism evidence="3">
    <name type="scientific">viral metagenome</name>
    <dbReference type="NCBI Taxonomy" id="1070528"/>
    <lineage>
        <taxon>unclassified sequences</taxon>
        <taxon>metagenomes</taxon>
        <taxon>organismal metagenomes</taxon>
    </lineage>
</organism>
<evidence type="ECO:0000256" key="1">
    <source>
        <dbReference type="ARBA" id="ARBA00005995"/>
    </source>
</evidence>